<proteinExistence type="predicted"/>
<protein>
    <submittedName>
        <fullName evidence="2">Uncharacterized protein</fullName>
    </submittedName>
</protein>
<keyword evidence="3" id="KW-1185">Reference proteome</keyword>
<reference evidence="2 3" key="1">
    <citation type="journal article" date="2020" name="Microb. Genom.">
        <title>Genetic diversity of clinical and environmental Mucorales isolates obtained from an investigation of mucormycosis cases among solid organ transplant recipients.</title>
        <authorList>
            <person name="Nguyen M.H."/>
            <person name="Kaul D."/>
            <person name="Muto C."/>
            <person name="Cheng S.J."/>
            <person name="Richter R.A."/>
            <person name="Bruno V.M."/>
            <person name="Liu G."/>
            <person name="Beyhan S."/>
            <person name="Sundermann A.J."/>
            <person name="Mounaud S."/>
            <person name="Pasculle A.W."/>
            <person name="Nierman W.C."/>
            <person name="Driscoll E."/>
            <person name="Cumbie R."/>
            <person name="Clancy C.J."/>
            <person name="Dupont C.L."/>
        </authorList>
    </citation>
    <scope>NUCLEOTIDE SEQUENCE [LARGE SCALE GENOMIC DNA]</scope>
    <source>
        <strain evidence="2 3">GL24</strain>
    </source>
</reference>
<organism evidence="2 3">
    <name type="scientific">Rhizopus delemar</name>
    <dbReference type="NCBI Taxonomy" id="936053"/>
    <lineage>
        <taxon>Eukaryota</taxon>
        <taxon>Fungi</taxon>
        <taxon>Fungi incertae sedis</taxon>
        <taxon>Mucoromycota</taxon>
        <taxon>Mucoromycotina</taxon>
        <taxon>Mucoromycetes</taxon>
        <taxon>Mucorales</taxon>
        <taxon>Mucorineae</taxon>
        <taxon>Rhizopodaceae</taxon>
        <taxon>Rhizopus</taxon>
    </lineage>
</organism>
<accession>A0A9P6XZK1</accession>
<comment type="caution">
    <text evidence="2">The sequence shown here is derived from an EMBL/GenBank/DDBJ whole genome shotgun (WGS) entry which is preliminary data.</text>
</comment>
<gene>
    <name evidence="2" type="ORF">G6F50_015253</name>
</gene>
<feature type="region of interest" description="Disordered" evidence="1">
    <location>
        <begin position="181"/>
        <end position="217"/>
    </location>
</feature>
<name>A0A9P6XZK1_9FUNG</name>
<dbReference type="Proteomes" id="UP000740926">
    <property type="component" value="Unassembled WGS sequence"/>
</dbReference>
<dbReference type="EMBL" id="JAANIU010008184">
    <property type="protein sequence ID" value="KAG1535642.1"/>
    <property type="molecule type" value="Genomic_DNA"/>
</dbReference>
<dbReference type="AlphaFoldDB" id="A0A9P6XZK1"/>
<feature type="region of interest" description="Disordered" evidence="1">
    <location>
        <begin position="128"/>
        <end position="148"/>
    </location>
</feature>
<sequence>MQRAIGDVPDSSPGACVTPVPHPAGPVLGYARPPHPAASSVPACCCRWPAMPAVPRLHRPAASAGPATRHRPACAVPWGTARTARPARRRRPVACAPGWRPARCPGSSCADDRCCAPARRANAAGAAGGAVQRHRGTAPSASPGVASGLRRWQRWPAGARHRRAATAGGPAPAAWHRWRHAGQTGALHRRRRTAASTPKVGGASSPSGFRPWPGPRQ</sequence>
<evidence type="ECO:0000313" key="3">
    <source>
        <dbReference type="Proteomes" id="UP000740926"/>
    </source>
</evidence>
<evidence type="ECO:0000256" key="1">
    <source>
        <dbReference type="SAM" id="MobiDB-lite"/>
    </source>
</evidence>
<evidence type="ECO:0000313" key="2">
    <source>
        <dbReference type="EMBL" id="KAG1535642.1"/>
    </source>
</evidence>